<evidence type="ECO:0000313" key="2">
    <source>
        <dbReference type="EMBL" id="PKY50120.1"/>
    </source>
</evidence>
<gene>
    <name evidence="2" type="ORF">RhiirA4_466422</name>
</gene>
<protein>
    <submittedName>
        <fullName evidence="2">Uncharacterized protein</fullName>
    </submittedName>
</protein>
<reference evidence="2 3" key="1">
    <citation type="submission" date="2015-10" db="EMBL/GenBank/DDBJ databases">
        <title>Genome analyses suggest a sexual origin of heterokaryosis in a supposedly ancient asexual fungus.</title>
        <authorList>
            <person name="Ropars J."/>
            <person name="Sedzielewska K."/>
            <person name="Noel J."/>
            <person name="Charron P."/>
            <person name="Farinelli L."/>
            <person name="Marton T."/>
            <person name="Kruger M."/>
            <person name="Pelin A."/>
            <person name="Brachmann A."/>
            <person name="Corradi N."/>
        </authorList>
    </citation>
    <scope>NUCLEOTIDE SEQUENCE [LARGE SCALE GENOMIC DNA]</scope>
    <source>
        <strain evidence="2 3">A4</strain>
    </source>
</reference>
<organism evidence="2 3">
    <name type="scientific">Rhizophagus irregularis</name>
    <dbReference type="NCBI Taxonomy" id="588596"/>
    <lineage>
        <taxon>Eukaryota</taxon>
        <taxon>Fungi</taxon>
        <taxon>Fungi incertae sedis</taxon>
        <taxon>Mucoromycota</taxon>
        <taxon>Glomeromycotina</taxon>
        <taxon>Glomeromycetes</taxon>
        <taxon>Glomerales</taxon>
        <taxon>Glomeraceae</taxon>
        <taxon>Rhizophagus</taxon>
    </lineage>
</organism>
<evidence type="ECO:0000313" key="3">
    <source>
        <dbReference type="Proteomes" id="UP000234323"/>
    </source>
</evidence>
<name>A0A2I1GTZ1_9GLOM</name>
<feature type="compositionally biased region" description="Acidic residues" evidence="1">
    <location>
        <begin position="43"/>
        <end position="58"/>
    </location>
</feature>
<proteinExistence type="predicted"/>
<feature type="compositionally biased region" description="Polar residues" evidence="1">
    <location>
        <begin position="1"/>
        <end position="14"/>
    </location>
</feature>
<dbReference type="EMBL" id="LLXI01000827">
    <property type="protein sequence ID" value="PKY50120.1"/>
    <property type="molecule type" value="Genomic_DNA"/>
</dbReference>
<dbReference type="AlphaFoldDB" id="A0A2I1GTZ1"/>
<keyword evidence="3" id="KW-1185">Reference proteome</keyword>
<feature type="compositionally biased region" description="Polar residues" evidence="1">
    <location>
        <begin position="21"/>
        <end position="33"/>
    </location>
</feature>
<feature type="region of interest" description="Disordered" evidence="1">
    <location>
        <begin position="1"/>
        <end position="61"/>
    </location>
</feature>
<evidence type="ECO:0000256" key="1">
    <source>
        <dbReference type="SAM" id="MobiDB-lite"/>
    </source>
</evidence>
<comment type="caution">
    <text evidence="2">The sequence shown here is derived from an EMBL/GenBank/DDBJ whole genome shotgun (WGS) entry which is preliminary data.</text>
</comment>
<accession>A0A2I1GTZ1</accession>
<sequence>MAELLQKTTNTCNFESKMHENTPSPILLSSQTHKLSEGGDQKDQEDEEVDEYEPDSEEDKVKQRRKLVLDFLITQSEELKEQIQLLTDQAYEEYGKRTAINVVDKVLYPKTFEKDKDNIIGDTRILLELIR</sequence>
<dbReference type="Proteomes" id="UP000234323">
    <property type="component" value="Unassembled WGS sequence"/>
</dbReference>